<dbReference type="EMBL" id="VHIR01000003">
    <property type="protein sequence ID" value="TQE44201.1"/>
    <property type="molecule type" value="Genomic_DNA"/>
</dbReference>
<keyword evidence="3" id="KW-1185">Reference proteome</keyword>
<organism evidence="2 3">
    <name type="scientific">Corynebacterium phoceense</name>
    <dbReference type="NCBI Taxonomy" id="1686286"/>
    <lineage>
        <taxon>Bacteria</taxon>
        <taxon>Bacillati</taxon>
        <taxon>Actinomycetota</taxon>
        <taxon>Actinomycetes</taxon>
        <taxon>Mycobacteriales</taxon>
        <taxon>Corynebacteriaceae</taxon>
        <taxon>Corynebacterium</taxon>
    </lineage>
</organism>
<name>A0A540R8Y0_9CORY</name>
<dbReference type="Pfam" id="PF12005">
    <property type="entry name" value="DUF3499"/>
    <property type="match status" value="1"/>
</dbReference>
<evidence type="ECO:0000313" key="2">
    <source>
        <dbReference type="EMBL" id="TQE44201.1"/>
    </source>
</evidence>
<accession>A0A540R8Y0</accession>
<evidence type="ECO:0000313" key="3">
    <source>
        <dbReference type="Proteomes" id="UP000318080"/>
    </source>
</evidence>
<proteinExistence type="predicted"/>
<dbReference type="Proteomes" id="UP000318080">
    <property type="component" value="Unassembled WGS sequence"/>
</dbReference>
<dbReference type="RefSeq" id="WP_066485336.1">
    <property type="nucleotide sequence ID" value="NZ_JADPQA010000009.1"/>
</dbReference>
<dbReference type="AlphaFoldDB" id="A0A540R8Y0"/>
<protein>
    <submittedName>
        <fullName evidence="2">DUF3499 domain-containing protein</fullName>
    </submittedName>
</protein>
<comment type="caution">
    <text evidence="2">The sequence shown here is derived from an EMBL/GenBank/DDBJ whole genome shotgun (WGS) entry which is preliminary data.</text>
</comment>
<sequence>MTHQRPAERHCSRPGCGRPAVATLTYAYAEQTAVVGPLSEEKDPHSWDLCEHHSSRITAPHGWELVRVDRVELDDDDDLLALAEAVGAGGRVTDEVNDEGARDPIDYEPTFDGADPARSNHPVFRMRRVADVRAARRAHLHVVPDADDADASDAREPGQPGE</sequence>
<gene>
    <name evidence="2" type="ORF">EJK80_03470</name>
</gene>
<reference evidence="2 3" key="1">
    <citation type="submission" date="2019-06" db="EMBL/GenBank/DDBJ databases">
        <title>Draft genome of C. phoceense Strain 272.</title>
        <authorList>
            <person name="Pacheco L.G.C."/>
            <person name="Barberis C.M."/>
            <person name="Almuzara M.N."/>
            <person name="Traglia G.M."/>
            <person name="Santos C.S."/>
            <person name="Rocha D.J.P.G."/>
            <person name="Aguiar E.R.G.R."/>
            <person name="Vay C.A."/>
        </authorList>
    </citation>
    <scope>NUCLEOTIDE SEQUENCE [LARGE SCALE GENOMIC DNA]</scope>
    <source>
        <strain evidence="2 3">272</strain>
    </source>
</reference>
<evidence type="ECO:0000256" key="1">
    <source>
        <dbReference type="SAM" id="MobiDB-lite"/>
    </source>
</evidence>
<dbReference type="InterPro" id="IPR021888">
    <property type="entry name" value="DUF3499"/>
</dbReference>
<feature type="region of interest" description="Disordered" evidence="1">
    <location>
        <begin position="91"/>
        <end position="119"/>
    </location>
</feature>
<dbReference type="STRING" id="1686286.GCA_900092335_00900"/>
<dbReference type="GeneID" id="79852203"/>
<feature type="region of interest" description="Disordered" evidence="1">
    <location>
        <begin position="140"/>
        <end position="162"/>
    </location>
</feature>